<feature type="chain" id="PRO_5025398519" description="Bacterial transcription activator effector binding domain-containing protein" evidence="1">
    <location>
        <begin position="21"/>
        <end position="180"/>
    </location>
</feature>
<accession>A0A6C2UKG7</accession>
<evidence type="ECO:0008006" key="4">
    <source>
        <dbReference type="Google" id="ProtNLM"/>
    </source>
</evidence>
<gene>
    <name evidence="2" type="ORF">SCARR_01864</name>
</gene>
<dbReference type="InterPro" id="IPR006917">
    <property type="entry name" value="SOUL_heme-bd"/>
</dbReference>
<dbReference type="RefSeq" id="WP_136061248.1">
    <property type="nucleotide sequence ID" value="NZ_CAAHFH010000001.1"/>
</dbReference>
<name>A0A6C2UKG7_9BACT</name>
<evidence type="ECO:0000313" key="2">
    <source>
        <dbReference type="EMBL" id="VGO19804.1"/>
    </source>
</evidence>
<proteinExistence type="predicted"/>
<evidence type="ECO:0000313" key="3">
    <source>
        <dbReference type="Proteomes" id="UP000346198"/>
    </source>
</evidence>
<sequence>MKTAWVLCTAAFAIPAIGLAYEKAFTATAPGTTEIKSIPERTLIVAERGENYFEGNNALFGKLFRYIKDNDVSMTVPVKADINPGKMYFYVGTKDLAKNLKKTGSVEVITEPRRTVLSAGVRGGYSENNFEEAREKLFDCLAVSKEWKKSGDAYAIFWNGPYVPDFMKTFEVHVPVKRIE</sequence>
<organism evidence="2 3">
    <name type="scientific">Pontiella sulfatireligans</name>
    <dbReference type="NCBI Taxonomy" id="2750658"/>
    <lineage>
        <taxon>Bacteria</taxon>
        <taxon>Pseudomonadati</taxon>
        <taxon>Kiritimatiellota</taxon>
        <taxon>Kiritimatiellia</taxon>
        <taxon>Kiritimatiellales</taxon>
        <taxon>Pontiellaceae</taxon>
        <taxon>Pontiella</taxon>
    </lineage>
</organism>
<protein>
    <recommendedName>
        <fullName evidence="4">Bacterial transcription activator effector binding domain-containing protein</fullName>
    </recommendedName>
</protein>
<dbReference type="EMBL" id="CAAHFH010000001">
    <property type="protein sequence ID" value="VGO19804.1"/>
    <property type="molecule type" value="Genomic_DNA"/>
</dbReference>
<dbReference type="AlphaFoldDB" id="A0A6C2UKG7"/>
<keyword evidence="1" id="KW-0732">Signal</keyword>
<dbReference type="SUPFAM" id="SSF55136">
    <property type="entry name" value="Probable bacterial effector-binding domain"/>
    <property type="match status" value="1"/>
</dbReference>
<dbReference type="Proteomes" id="UP000346198">
    <property type="component" value="Unassembled WGS sequence"/>
</dbReference>
<reference evidence="2 3" key="1">
    <citation type="submission" date="2019-04" db="EMBL/GenBank/DDBJ databases">
        <authorList>
            <person name="Van Vliet M D."/>
        </authorList>
    </citation>
    <scope>NUCLEOTIDE SEQUENCE [LARGE SCALE GENOMIC DNA]</scope>
    <source>
        <strain evidence="2 3">F21</strain>
    </source>
</reference>
<dbReference type="InterPro" id="IPR011256">
    <property type="entry name" value="Reg_factor_effector_dom_sf"/>
</dbReference>
<evidence type="ECO:0000256" key="1">
    <source>
        <dbReference type="SAM" id="SignalP"/>
    </source>
</evidence>
<dbReference type="Gene3D" id="3.20.80.10">
    <property type="entry name" value="Regulatory factor, effector binding domain"/>
    <property type="match status" value="1"/>
</dbReference>
<dbReference type="Pfam" id="PF04832">
    <property type="entry name" value="SOUL"/>
    <property type="match status" value="1"/>
</dbReference>
<feature type="signal peptide" evidence="1">
    <location>
        <begin position="1"/>
        <end position="20"/>
    </location>
</feature>
<keyword evidence="3" id="KW-1185">Reference proteome</keyword>